<keyword evidence="5" id="KW-0175">Coiled coil</keyword>
<dbReference type="GO" id="GO:0005886">
    <property type="term" value="C:plasma membrane"/>
    <property type="evidence" value="ECO:0007669"/>
    <property type="project" value="InterPro"/>
</dbReference>
<evidence type="ECO:0000256" key="6">
    <source>
        <dbReference type="SAM" id="Phobius"/>
    </source>
</evidence>
<organism evidence="8 9">
    <name type="scientific">Stenomitos frigidus ULC18</name>
    <dbReference type="NCBI Taxonomy" id="2107698"/>
    <lineage>
        <taxon>Bacteria</taxon>
        <taxon>Bacillati</taxon>
        <taxon>Cyanobacteriota</taxon>
        <taxon>Cyanophyceae</taxon>
        <taxon>Leptolyngbyales</taxon>
        <taxon>Leptolyngbyaceae</taxon>
        <taxon>Stenomitos</taxon>
    </lineage>
</organism>
<evidence type="ECO:0000256" key="1">
    <source>
        <dbReference type="ARBA" id="ARBA00022475"/>
    </source>
</evidence>
<reference evidence="8 9" key="2">
    <citation type="submission" date="2018-03" db="EMBL/GenBank/DDBJ databases">
        <title>The ancient ancestry and fast evolution of plastids.</title>
        <authorList>
            <person name="Moore K.R."/>
            <person name="Magnabosco C."/>
            <person name="Momper L."/>
            <person name="Gold D.A."/>
            <person name="Bosak T."/>
            <person name="Fournier G.P."/>
        </authorList>
    </citation>
    <scope>NUCLEOTIDE SEQUENCE [LARGE SCALE GENOMIC DNA]</scope>
    <source>
        <strain evidence="8 9">ULC18</strain>
    </source>
</reference>
<evidence type="ECO:0000313" key="9">
    <source>
        <dbReference type="Proteomes" id="UP000239576"/>
    </source>
</evidence>
<dbReference type="AlphaFoldDB" id="A0A2T1ENS8"/>
<sequence length="130" mass="14297">MGVIVLILMIVLSIVMVIFGVQNPQPVNVRFFAIESGNISLSLVIVVSALIGAALIGLLSLWDSARRGIRTMRTNKQLTGLEQRNSELERLKASLEQENVALKERNAQLENVKQTVEVKAIDSDGLISDR</sequence>
<dbReference type="Proteomes" id="UP000239576">
    <property type="component" value="Unassembled WGS sequence"/>
</dbReference>
<keyword evidence="1" id="KW-1003">Cell membrane</keyword>
<protein>
    <submittedName>
        <fullName evidence="8">DUF1049 domain-containing protein</fullName>
    </submittedName>
</protein>
<dbReference type="EMBL" id="PVWK01000014">
    <property type="protein sequence ID" value="PSB34394.1"/>
    <property type="molecule type" value="Genomic_DNA"/>
</dbReference>
<evidence type="ECO:0000256" key="4">
    <source>
        <dbReference type="ARBA" id="ARBA00023136"/>
    </source>
</evidence>
<name>A0A2T1ENS8_9CYAN</name>
<keyword evidence="3 6" id="KW-1133">Transmembrane helix</keyword>
<keyword evidence="9" id="KW-1185">Reference proteome</keyword>
<evidence type="ECO:0000259" key="7">
    <source>
        <dbReference type="Pfam" id="PF06305"/>
    </source>
</evidence>
<feature type="coiled-coil region" evidence="5">
    <location>
        <begin position="71"/>
        <end position="119"/>
    </location>
</feature>
<accession>A0A2T1ENS8</accession>
<dbReference type="RefSeq" id="WP_106254768.1">
    <property type="nucleotide sequence ID" value="NZ_CAWNSW010000073.1"/>
</dbReference>
<keyword evidence="2 6" id="KW-0812">Transmembrane</keyword>
<dbReference type="PANTHER" id="PTHR41335">
    <property type="entry name" value="MEMBRANE PROTEIN-RELATED"/>
    <property type="match status" value="1"/>
</dbReference>
<proteinExistence type="predicted"/>
<evidence type="ECO:0000256" key="5">
    <source>
        <dbReference type="SAM" id="Coils"/>
    </source>
</evidence>
<keyword evidence="4 6" id="KW-0472">Membrane</keyword>
<evidence type="ECO:0000313" key="8">
    <source>
        <dbReference type="EMBL" id="PSB34394.1"/>
    </source>
</evidence>
<evidence type="ECO:0000256" key="3">
    <source>
        <dbReference type="ARBA" id="ARBA00022989"/>
    </source>
</evidence>
<dbReference type="Pfam" id="PF06305">
    <property type="entry name" value="LapA_dom"/>
    <property type="match status" value="1"/>
</dbReference>
<gene>
    <name evidence="8" type="ORF">C7B82_02700</name>
</gene>
<comment type="caution">
    <text evidence="8">The sequence shown here is derived from an EMBL/GenBank/DDBJ whole genome shotgun (WGS) entry which is preliminary data.</text>
</comment>
<evidence type="ECO:0000256" key="2">
    <source>
        <dbReference type="ARBA" id="ARBA00022692"/>
    </source>
</evidence>
<dbReference type="InterPro" id="IPR010445">
    <property type="entry name" value="LapA_dom"/>
</dbReference>
<reference evidence="9" key="1">
    <citation type="submission" date="2018-02" db="EMBL/GenBank/DDBJ databases">
        <authorList>
            <person name="Moore K."/>
            <person name="Momper L."/>
        </authorList>
    </citation>
    <scope>NUCLEOTIDE SEQUENCE [LARGE SCALE GENOMIC DNA]</scope>
    <source>
        <strain evidence="9">ULC18</strain>
    </source>
</reference>
<dbReference type="PANTHER" id="PTHR41335:SF1">
    <property type="entry name" value="MEMBRANE PROTEIN"/>
    <property type="match status" value="1"/>
</dbReference>
<feature type="domain" description="Lipopolysaccharide assembly protein A" evidence="7">
    <location>
        <begin position="22"/>
        <end position="84"/>
    </location>
</feature>
<dbReference type="OrthoDB" id="161454at2"/>
<feature type="transmembrane region" description="Helical" evidence="6">
    <location>
        <begin position="39"/>
        <end position="62"/>
    </location>
</feature>